<feature type="domain" description="Transglutaminase-like" evidence="1">
    <location>
        <begin position="160"/>
        <end position="219"/>
    </location>
</feature>
<sequence length="902" mass="96167">MTDPHSGGSLLADDLHDYARRLIGARADLLACAPHAGRTLDALDGDRLTLMRLAYGALPAGDVIDCDPAVLLAYADHALMLRATMPRVRDLPSDAFVHFVFWPRINNERLDDSRLVCHAALRDRTAGLDDARALLETNYWCAEHVTYQPSDGRTLGASGALNRGVGRCGEESTLLVTALRAIGIPARQVYTPRWAHCDDNHAWVEAYVDGRWRFLGACEPEEQLDRGWFDRASTRAMLVHARVFCDYTQGNVDVRASAGDDGTSLLCNLTADYAPVGVLRVRVLRADGTPAAGAHAAAELLNMAEYYPIAVADADDDGVAALTLGRGSVRVHVSDGVSFADAIVDVADADGREIALTLPAAPFSDADAEADAGTDGRWRDVDLKAPSTGVTRSLPLTDDQQRVTVERRAQAEAKRVARVAAFADLVDAATRAALARCYPQAAESGDLDRILTMAGGNLTAVAAFLLGGDGADAPLRMALAAGLRDKDLCDVSAAVLDDALAGAVAVRDEAAAAGVDGRTFADYVLAPRVLDEELRADRVRLRRLLEESGMADALRADPASVLPYVERRVRVTLSGDSCATVISPSGVLSSGVSTETSTRIAFVSVCRALGVPARLHPETGEPEYWADGGFRRAVQAGAAPVPPGGRLTLTAPEGSEPAYWKDWSLGRLHDQPHGVDFLSLDLEDRSWSDGRMELALDEGAYRLVTTVRLPDGGQQACERVFHLHEGDDLTVELRLREPSEEELLESIPVDDVTLTDEDGARLPLSSLLDGRTVLAVLDAHGSEPSIHVLDELAARMRQDGGAAAGIGDAASPAVPILLAACPADAPLSATLSRMIGRVGAPTRVPRCDPATYERLTRGMFVDPDKTPLILTTRRDGDAIVGTYACTGYNVGSVDLALRLASM</sequence>
<keyword evidence="3" id="KW-1185">Reference proteome</keyword>
<dbReference type="RefSeq" id="WP_125968107.1">
    <property type="nucleotide sequence ID" value="NZ_QXGK01000006.1"/>
</dbReference>
<proteinExistence type="predicted"/>
<evidence type="ECO:0000259" key="1">
    <source>
        <dbReference type="SMART" id="SM00460"/>
    </source>
</evidence>
<dbReference type="Pfam" id="PF01841">
    <property type="entry name" value="Transglut_core"/>
    <property type="match status" value="1"/>
</dbReference>
<gene>
    <name evidence="2" type="ORF">D2E24_0849</name>
</gene>
<dbReference type="PANTHER" id="PTHR35532:SF5">
    <property type="entry name" value="CARBOHYDRATE-BINDING DOMAIN-CONTAINING PROTEIN"/>
    <property type="match status" value="1"/>
</dbReference>
<name>A0A430FV36_9BIFI</name>
<dbReference type="SMART" id="SM00460">
    <property type="entry name" value="TGc"/>
    <property type="match status" value="1"/>
</dbReference>
<dbReference type="SUPFAM" id="SSF54001">
    <property type="entry name" value="Cysteine proteinases"/>
    <property type="match status" value="1"/>
</dbReference>
<evidence type="ECO:0000313" key="3">
    <source>
        <dbReference type="Proteomes" id="UP000287470"/>
    </source>
</evidence>
<accession>A0A430FV36</accession>
<dbReference type="OrthoDB" id="5438043at2"/>
<dbReference type="InterPro" id="IPR002931">
    <property type="entry name" value="Transglutaminase-like"/>
</dbReference>
<dbReference type="AlphaFoldDB" id="A0A430FV36"/>
<protein>
    <submittedName>
        <fullName evidence="2">Transglutaminase-like superfamily</fullName>
    </submittedName>
</protein>
<dbReference type="Gene3D" id="2.60.40.1120">
    <property type="entry name" value="Carboxypeptidase-like, regulatory domain"/>
    <property type="match status" value="1"/>
</dbReference>
<organism evidence="2 3">
    <name type="scientific">Bifidobacterium samirii</name>
    <dbReference type="NCBI Taxonomy" id="2306974"/>
    <lineage>
        <taxon>Bacteria</taxon>
        <taxon>Bacillati</taxon>
        <taxon>Actinomycetota</taxon>
        <taxon>Actinomycetes</taxon>
        <taxon>Bifidobacteriales</taxon>
        <taxon>Bifidobacteriaceae</taxon>
        <taxon>Bifidobacterium</taxon>
    </lineage>
</organism>
<dbReference type="Gene3D" id="3.10.620.30">
    <property type="match status" value="1"/>
</dbReference>
<comment type="caution">
    <text evidence="2">The sequence shown here is derived from an EMBL/GenBank/DDBJ whole genome shotgun (WGS) entry which is preliminary data.</text>
</comment>
<dbReference type="InterPro" id="IPR038765">
    <property type="entry name" value="Papain-like_cys_pep_sf"/>
</dbReference>
<dbReference type="Proteomes" id="UP000287470">
    <property type="component" value="Unassembled WGS sequence"/>
</dbReference>
<dbReference type="EMBL" id="QXGK01000006">
    <property type="protein sequence ID" value="RSX57256.1"/>
    <property type="molecule type" value="Genomic_DNA"/>
</dbReference>
<dbReference type="PANTHER" id="PTHR35532">
    <property type="entry name" value="SIMILAR TO POLYHYDROXYALKANOATE DEPOLYMERASE"/>
    <property type="match status" value="1"/>
</dbReference>
<reference evidence="2 3" key="1">
    <citation type="submission" date="2018-09" db="EMBL/GenBank/DDBJ databases">
        <title>Characterization of the phylogenetic diversity of five novel species belonging to the genus Bifidobacterium.</title>
        <authorList>
            <person name="Lugli G.A."/>
            <person name="Duranti S."/>
            <person name="Milani C."/>
        </authorList>
    </citation>
    <scope>NUCLEOTIDE SEQUENCE [LARGE SCALE GENOMIC DNA]</scope>
    <source>
        <strain evidence="2 3">2033B</strain>
    </source>
</reference>
<evidence type="ECO:0000313" key="2">
    <source>
        <dbReference type="EMBL" id="RSX57256.1"/>
    </source>
</evidence>